<dbReference type="RefSeq" id="WP_012573728.1">
    <property type="nucleotide sequence ID" value="NC_011565.1"/>
</dbReference>
<dbReference type="InterPro" id="IPR027417">
    <property type="entry name" value="P-loop_NTPase"/>
</dbReference>
<dbReference type="eggNOG" id="COG2887">
    <property type="taxonomic scope" value="Bacteria"/>
</dbReference>
<protein>
    <recommendedName>
        <fullName evidence="1">PD-(D/E)XK endonuclease-like domain-containing protein</fullName>
    </recommendedName>
</protein>
<dbReference type="OrthoDB" id="9762792at2"/>
<sequence length="946" mass="111330">MNKYSPTPFLYLVAENLISRFGTDLSDIVVVFPGMRAKLFLNNYLHQYVKVPLWSPQYQTIESLFTESSPLQIGDDILLISELYKIYNQIHNKHFKKPFKKTLDEFFFFGETLLNDFDEIDKNNIDAKLLFGNLQDLSTLRDNLSHLSENQIQALIHHFKHIFQNKTPLQNNFRNIWNMLGEVYTSFKTRLKEKNISYPGMLMRQVVENTENLFKEMHYAFVGFNALNKCEEQLFELLKEKSSFYWDYDKYYLETEAGQFIKYNIHKFNSSLPPQQFDTFLNIDKKITFLNSFSESGQSAVIPQWINSLQKESSFIQPNSAIILCNETILPTIIHTIPPNTVENINITMGFPIVQTAISGFLQILIEMQIKGYSPANQSFGYKYVLSVLRHPYTTLIFPKALEVEKELIKNNIFFPTLAELQDEILFTYVPDTLSLTQYLLNIIQKLKQSYKNKDTNIYAGLYQESIYSSYIIINRLYRLLSTENLNIGKTIFSWLLRKYLSETKVPFNGNPVKGLQIMGVLETRTLDFNNLIIFNVNEGYMPGHRNENTFIPQFLRKHFRMYTVEHQDSIYAYYFYRLITRAQNITLVYTTNETQIGKAEMSRFLLQLLVDPRLKDNIERFTLQASVIPMHSRHITIDKDKSLLEKIKNKYDLNTNIQAKSLSPTILSCFISCPYHFYLEYIQELRNKTELSSETDNSIFGSIFHQAAKLLYQQIGTRQIDSKTLDMYTQSPQYIRNIALEAFQREFFKRQVKEKDYNGKQLINLHVICKMLDRLVRFDQKHTPFSILELEFPINGSFPIKKGNIHINIGGVIDRLQEKDGKHIIIDYKTGHEKNSFKNLSELLSTKHKHIFQAFIYATLYSQKEKNKPIVPVPLYIQRIHKKKYSPILIYNNTPVDNFNKFEIDFKNLLFKKIEELFDPNIPFQQTKTIQNCEYCSFKERCNRY</sequence>
<accession>B6YS00</accession>
<reference evidence="3" key="1">
    <citation type="journal article" date="2008" name="Science">
        <title>Genome of an endosymbiont coupling N2 fixation to cellulolysis within RT protist cells in termite gut.</title>
        <authorList>
            <person name="Hongoh Y."/>
            <person name="Sharma V.K."/>
            <person name="Prakash T."/>
            <person name="Noda S."/>
            <person name="Toh H."/>
            <person name="Taylor T.D."/>
            <person name="Kudo T."/>
            <person name="Sakaki Y."/>
            <person name="Toyoda A."/>
            <person name="Hattori M."/>
            <person name="Ohkuma M."/>
        </authorList>
    </citation>
    <scope>NUCLEOTIDE SEQUENCE [LARGE SCALE GENOMIC DNA]</scope>
</reference>
<gene>
    <name evidence="2" type="ordered locus">CFPG_709</name>
</gene>
<dbReference type="KEGG" id="aps:CFPG_709"/>
<dbReference type="STRING" id="511995.CFPG_709"/>
<dbReference type="eggNOG" id="COG0210">
    <property type="taxonomic scope" value="Bacteria"/>
</dbReference>
<keyword evidence="3" id="KW-1185">Reference proteome</keyword>
<feature type="domain" description="PD-(D/E)XK endonuclease-like" evidence="1">
    <location>
        <begin position="662"/>
        <end position="944"/>
    </location>
</feature>
<name>B6YS00_AZOPC</name>
<dbReference type="AlphaFoldDB" id="B6YS00"/>
<evidence type="ECO:0000313" key="2">
    <source>
        <dbReference type="EMBL" id="BAG83972.1"/>
    </source>
</evidence>
<dbReference type="InterPro" id="IPR011335">
    <property type="entry name" value="Restrct_endonuc-II-like"/>
</dbReference>
<evidence type="ECO:0000259" key="1">
    <source>
        <dbReference type="Pfam" id="PF12705"/>
    </source>
</evidence>
<dbReference type="SUPFAM" id="SSF52980">
    <property type="entry name" value="Restriction endonuclease-like"/>
    <property type="match status" value="1"/>
</dbReference>
<dbReference type="Proteomes" id="UP000000723">
    <property type="component" value="Chromosome"/>
</dbReference>
<evidence type="ECO:0000313" key="3">
    <source>
        <dbReference type="Proteomes" id="UP000000723"/>
    </source>
</evidence>
<dbReference type="InterPro" id="IPR038726">
    <property type="entry name" value="PDDEXK_AddAB-type"/>
</dbReference>
<dbReference type="SUPFAM" id="SSF52540">
    <property type="entry name" value="P-loop containing nucleoside triphosphate hydrolases"/>
    <property type="match status" value="1"/>
</dbReference>
<organism evidence="2 3">
    <name type="scientific">Azobacteroides pseudotrichonymphae genomovar. CFP2</name>
    <dbReference type="NCBI Taxonomy" id="511995"/>
    <lineage>
        <taxon>Bacteria</taxon>
        <taxon>Pseudomonadati</taxon>
        <taxon>Bacteroidota</taxon>
        <taxon>Bacteroidia</taxon>
        <taxon>Bacteroidales</taxon>
        <taxon>Candidatus Azobacteroides</taxon>
    </lineage>
</organism>
<proteinExistence type="predicted"/>
<dbReference type="Gene3D" id="3.90.320.10">
    <property type="match status" value="1"/>
</dbReference>
<dbReference type="EMBL" id="AP010656">
    <property type="protein sequence ID" value="BAG83972.1"/>
    <property type="molecule type" value="Genomic_DNA"/>
</dbReference>
<dbReference type="Pfam" id="PF12705">
    <property type="entry name" value="PDDEXK_1"/>
    <property type="match status" value="1"/>
</dbReference>
<dbReference type="InterPro" id="IPR011604">
    <property type="entry name" value="PDDEXK-like_dom_sf"/>
</dbReference>
<dbReference type="HOGENOM" id="CLU_013279_0_0_10"/>